<reference evidence="2" key="1">
    <citation type="journal article" date="2023" name="Mol. Phylogenet. Evol.">
        <title>Genome-scale phylogeny and comparative genomics of the fungal order Sordariales.</title>
        <authorList>
            <person name="Hensen N."/>
            <person name="Bonometti L."/>
            <person name="Westerberg I."/>
            <person name="Brannstrom I.O."/>
            <person name="Guillou S."/>
            <person name="Cros-Aarteil S."/>
            <person name="Calhoun S."/>
            <person name="Haridas S."/>
            <person name="Kuo A."/>
            <person name="Mondo S."/>
            <person name="Pangilinan J."/>
            <person name="Riley R."/>
            <person name="LaButti K."/>
            <person name="Andreopoulos B."/>
            <person name="Lipzen A."/>
            <person name="Chen C."/>
            <person name="Yan M."/>
            <person name="Daum C."/>
            <person name="Ng V."/>
            <person name="Clum A."/>
            <person name="Steindorff A."/>
            <person name="Ohm R.A."/>
            <person name="Martin F."/>
            <person name="Silar P."/>
            <person name="Natvig D.O."/>
            <person name="Lalanne C."/>
            <person name="Gautier V."/>
            <person name="Ament-Velasquez S.L."/>
            <person name="Kruys A."/>
            <person name="Hutchinson M.I."/>
            <person name="Powell A.J."/>
            <person name="Barry K."/>
            <person name="Miller A.N."/>
            <person name="Grigoriev I.V."/>
            <person name="Debuchy R."/>
            <person name="Gladieux P."/>
            <person name="Hiltunen Thoren M."/>
            <person name="Johannesson H."/>
        </authorList>
    </citation>
    <scope>NUCLEOTIDE SEQUENCE</scope>
    <source>
        <strain evidence="2">PSN243</strain>
    </source>
</reference>
<gene>
    <name evidence="2" type="ORF">QBC34DRAFT_16170</name>
</gene>
<evidence type="ECO:0000256" key="1">
    <source>
        <dbReference type="SAM" id="MobiDB-lite"/>
    </source>
</evidence>
<keyword evidence="3" id="KW-1185">Reference proteome</keyword>
<feature type="region of interest" description="Disordered" evidence="1">
    <location>
        <begin position="177"/>
        <end position="206"/>
    </location>
</feature>
<dbReference type="EMBL" id="MU865922">
    <property type="protein sequence ID" value="KAK4452788.1"/>
    <property type="molecule type" value="Genomic_DNA"/>
</dbReference>
<comment type="caution">
    <text evidence="2">The sequence shown here is derived from an EMBL/GenBank/DDBJ whole genome shotgun (WGS) entry which is preliminary data.</text>
</comment>
<name>A0AAV9H007_9PEZI</name>
<organism evidence="2 3">
    <name type="scientific">Podospora aff. communis PSN243</name>
    <dbReference type="NCBI Taxonomy" id="3040156"/>
    <lineage>
        <taxon>Eukaryota</taxon>
        <taxon>Fungi</taxon>
        <taxon>Dikarya</taxon>
        <taxon>Ascomycota</taxon>
        <taxon>Pezizomycotina</taxon>
        <taxon>Sordariomycetes</taxon>
        <taxon>Sordariomycetidae</taxon>
        <taxon>Sordariales</taxon>
        <taxon>Podosporaceae</taxon>
        <taxon>Podospora</taxon>
    </lineage>
</organism>
<dbReference type="AlphaFoldDB" id="A0AAV9H007"/>
<sequence length="206" mass="22366">MSVVRADGLLSRLAAQKSPIEVAELAVLDASQPFDRKNSRAGWLLRGASCSSRQNSGSSRLFSSAHHHVDIRVLLSNHSPGVPKRYSPAVRKNGTFHLTAAEVSAHGNLDPKTSPSRMSVRSGIPASCCAEWTAKRGPGMNDPFKNHEPRPVVQVGHPLCSLQCRHSEFRFAFPKRSSQADKLSSGARHDHAVSPHQAGATPFRPR</sequence>
<evidence type="ECO:0000313" key="3">
    <source>
        <dbReference type="Proteomes" id="UP001321760"/>
    </source>
</evidence>
<accession>A0AAV9H007</accession>
<protein>
    <submittedName>
        <fullName evidence="2">Uncharacterized protein</fullName>
    </submittedName>
</protein>
<proteinExistence type="predicted"/>
<evidence type="ECO:0000313" key="2">
    <source>
        <dbReference type="EMBL" id="KAK4452788.1"/>
    </source>
</evidence>
<dbReference type="Proteomes" id="UP001321760">
    <property type="component" value="Unassembled WGS sequence"/>
</dbReference>
<reference evidence="2" key="2">
    <citation type="submission" date="2023-05" db="EMBL/GenBank/DDBJ databases">
        <authorList>
            <consortium name="Lawrence Berkeley National Laboratory"/>
            <person name="Steindorff A."/>
            <person name="Hensen N."/>
            <person name="Bonometti L."/>
            <person name="Westerberg I."/>
            <person name="Brannstrom I.O."/>
            <person name="Guillou S."/>
            <person name="Cros-Aarteil S."/>
            <person name="Calhoun S."/>
            <person name="Haridas S."/>
            <person name="Kuo A."/>
            <person name="Mondo S."/>
            <person name="Pangilinan J."/>
            <person name="Riley R."/>
            <person name="Labutti K."/>
            <person name="Andreopoulos B."/>
            <person name="Lipzen A."/>
            <person name="Chen C."/>
            <person name="Yanf M."/>
            <person name="Daum C."/>
            <person name="Ng V."/>
            <person name="Clum A."/>
            <person name="Ohm R."/>
            <person name="Martin F."/>
            <person name="Silar P."/>
            <person name="Natvig D."/>
            <person name="Lalanne C."/>
            <person name="Gautier V."/>
            <person name="Ament-Velasquez S.L."/>
            <person name="Kruys A."/>
            <person name="Hutchinson M.I."/>
            <person name="Powell A.J."/>
            <person name="Barry K."/>
            <person name="Miller A.N."/>
            <person name="Grigoriev I.V."/>
            <person name="Debuchy R."/>
            <person name="Gladieux P."/>
            <person name="Thoren M.H."/>
            <person name="Johannesson H."/>
        </authorList>
    </citation>
    <scope>NUCLEOTIDE SEQUENCE</scope>
    <source>
        <strain evidence="2">PSN243</strain>
    </source>
</reference>